<dbReference type="PATRIC" id="fig|1195236.3.peg.716"/>
<feature type="transmembrane region" description="Helical" evidence="7">
    <location>
        <begin position="124"/>
        <end position="144"/>
    </location>
</feature>
<dbReference type="PROSITE" id="PS50928">
    <property type="entry name" value="ABC_TM1"/>
    <property type="match status" value="1"/>
</dbReference>
<proteinExistence type="inferred from homology"/>
<evidence type="ECO:0000313" key="9">
    <source>
        <dbReference type="EMBL" id="EMS73566.1"/>
    </source>
</evidence>
<dbReference type="Proteomes" id="UP000014155">
    <property type="component" value="Unassembled WGS sequence"/>
</dbReference>
<keyword evidence="6 7" id="KW-0472">Membrane</keyword>
<dbReference type="eggNOG" id="COG1175">
    <property type="taxonomic scope" value="Bacteria"/>
</dbReference>
<organism evidence="9 10">
    <name type="scientific">Ruminiclostridium cellobioparum subsp. termitidis CT1112</name>
    <dbReference type="NCBI Taxonomy" id="1195236"/>
    <lineage>
        <taxon>Bacteria</taxon>
        <taxon>Bacillati</taxon>
        <taxon>Bacillota</taxon>
        <taxon>Clostridia</taxon>
        <taxon>Eubacteriales</taxon>
        <taxon>Oscillospiraceae</taxon>
        <taxon>Ruminiclostridium</taxon>
    </lineage>
</organism>
<keyword evidence="2 7" id="KW-0813">Transport</keyword>
<evidence type="ECO:0000256" key="3">
    <source>
        <dbReference type="ARBA" id="ARBA00022475"/>
    </source>
</evidence>
<comment type="subcellular location">
    <subcellularLocation>
        <location evidence="1 7">Cell membrane</location>
        <topology evidence="1 7">Multi-pass membrane protein</topology>
    </subcellularLocation>
</comment>
<feature type="transmembrane region" description="Helical" evidence="7">
    <location>
        <begin position="26"/>
        <end position="53"/>
    </location>
</feature>
<feature type="transmembrane region" description="Helical" evidence="7">
    <location>
        <begin position="280"/>
        <end position="299"/>
    </location>
</feature>
<dbReference type="SUPFAM" id="SSF161098">
    <property type="entry name" value="MetI-like"/>
    <property type="match status" value="1"/>
</dbReference>
<feature type="transmembrane region" description="Helical" evidence="7">
    <location>
        <begin position="91"/>
        <end position="112"/>
    </location>
</feature>
<dbReference type="Pfam" id="PF00528">
    <property type="entry name" value="BPD_transp_1"/>
    <property type="match status" value="1"/>
</dbReference>
<protein>
    <submittedName>
        <fullName evidence="9">ABC-type sugar transport system, permease component</fullName>
    </submittedName>
</protein>
<feature type="domain" description="ABC transmembrane type-1" evidence="8">
    <location>
        <begin position="87"/>
        <end position="298"/>
    </location>
</feature>
<dbReference type="RefSeq" id="WP_004623706.1">
    <property type="nucleotide sequence ID" value="NZ_AORV01000017.1"/>
</dbReference>
<accession>S0FTA7</accession>
<dbReference type="GO" id="GO:0055085">
    <property type="term" value="P:transmembrane transport"/>
    <property type="evidence" value="ECO:0007669"/>
    <property type="project" value="InterPro"/>
</dbReference>
<evidence type="ECO:0000256" key="2">
    <source>
        <dbReference type="ARBA" id="ARBA00022448"/>
    </source>
</evidence>
<dbReference type="GO" id="GO:0005886">
    <property type="term" value="C:plasma membrane"/>
    <property type="evidence" value="ECO:0007669"/>
    <property type="project" value="UniProtKB-SubCell"/>
</dbReference>
<keyword evidence="9" id="KW-0762">Sugar transport</keyword>
<keyword evidence="4 7" id="KW-0812">Transmembrane</keyword>
<dbReference type="STRING" id="1195236.CTER_0407"/>
<evidence type="ECO:0000256" key="6">
    <source>
        <dbReference type="ARBA" id="ARBA00023136"/>
    </source>
</evidence>
<dbReference type="CDD" id="cd06261">
    <property type="entry name" value="TM_PBP2"/>
    <property type="match status" value="1"/>
</dbReference>
<keyword evidence="3" id="KW-1003">Cell membrane</keyword>
<evidence type="ECO:0000256" key="1">
    <source>
        <dbReference type="ARBA" id="ARBA00004651"/>
    </source>
</evidence>
<feature type="transmembrane region" description="Helical" evidence="7">
    <location>
        <begin position="182"/>
        <end position="206"/>
    </location>
</feature>
<comment type="caution">
    <text evidence="9">The sequence shown here is derived from an EMBL/GenBank/DDBJ whole genome shotgun (WGS) entry which is preliminary data.</text>
</comment>
<evidence type="ECO:0000313" key="10">
    <source>
        <dbReference type="Proteomes" id="UP000014155"/>
    </source>
</evidence>
<dbReference type="SUPFAM" id="SSF160964">
    <property type="entry name" value="MalF N-terminal region-like"/>
    <property type="match status" value="1"/>
</dbReference>
<sequence length="315" mass="35343">MSGLSGDVISGKQTIRNKKVKSNEQFFGILFALPAILGFLIFVLGPMIASLIYSFTDYSLFNKPTFIGLQNYKDFFSGTDPFFYKSLLVTFYYVLLNVPATIIFSFFIALLLNNEIKGRPLFRAIFYLPSIVPAVASAMIWMWLLNPDLGLVNNILSALHLPTSQWLFAEKSVIPSVVLTGLWTTGGTMVIFLAGLSGIPTVYYEAVEIDGGNSFHKFFNVTLPMVSPTIFFNTIMAIISSFQVFTQAYILTQGGPNNASLFYVFLLWREGFKNTRMGYASALAWILFIIILLLTMLTFRSSNSLVYYEGERKNS</sequence>
<dbReference type="PANTHER" id="PTHR30193:SF1">
    <property type="entry name" value="ABC TRANSPORTER PERMEASE PROTEIN YESP-RELATED"/>
    <property type="match status" value="1"/>
</dbReference>
<keyword evidence="5 7" id="KW-1133">Transmembrane helix</keyword>
<evidence type="ECO:0000259" key="8">
    <source>
        <dbReference type="PROSITE" id="PS50928"/>
    </source>
</evidence>
<dbReference type="InterPro" id="IPR035906">
    <property type="entry name" value="MetI-like_sf"/>
</dbReference>
<dbReference type="Gene3D" id="1.10.3720.10">
    <property type="entry name" value="MetI-like"/>
    <property type="match status" value="1"/>
</dbReference>
<evidence type="ECO:0000256" key="4">
    <source>
        <dbReference type="ARBA" id="ARBA00022692"/>
    </source>
</evidence>
<dbReference type="AlphaFoldDB" id="S0FTA7"/>
<dbReference type="EMBL" id="AORV01000017">
    <property type="protein sequence ID" value="EMS73566.1"/>
    <property type="molecule type" value="Genomic_DNA"/>
</dbReference>
<dbReference type="InterPro" id="IPR000515">
    <property type="entry name" value="MetI-like"/>
</dbReference>
<feature type="transmembrane region" description="Helical" evidence="7">
    <location>
        <begin position="218"/>
        <end position="242"/>
    </location>
</feature>
<evidence type="ECO:0000256" key="5">
    <source>
        <dbReference type="ARBA" id="ARBA00022989"/>
    </source>
</evidence>
<dbReference type="PANTHER" id="PTHR30193">
    <property type="entry name" value="ABC TRANSPORTER PERMEASE PROTEIN"/>
    <property type="match status" value="1"/>
</dbReference>
<keyword evidence="10" id="KW-1185">Reference proteome</keyword>
<reference evidence="9 10" key="1">
    <citation type="journal article" date="2013" name="Genome Announc.">
        <title>Draft Genome Sequence of the Cellulolytic, Mesophilic, Anaerobic Bacterium Clostridium termitidis Strain CT1112 (DSM 5398).</title>
        <authorList>
            <person name="Lal S."/>
            <person name="Ramachandran U."/>
            <person name="Zhang X."/>
            <person name="Munir R."/>
            <person name="Sparling R."/>
            <person name="Levin D.B."/>
        </authorList>
    </citation>
    <scope>NUCLEOTIDE SEQUENCE [LARGE SCALE GENOMIC DNA]</scope>
    <source>
        <strain evidence="9 10">CT1112</strain>
    </source>
</reference>
<feature type="transmembrane region" description="Helical" evidence="7">
    <location>
        <begin position="248"/>
        <end position="268"/>
    </location>
</feature>
<name>S0FTA7_RUMCE</name>
<dbReference type="InterPro" id="IPR051393">
    <property type="entry name" value="ABC_transporter_permease"/>
</dbReference>
<evidence type="ECO:0000256" key="7">
    <source>
        <dbReference type="RuleBase" id="RU363032"/>
    </source>
</evidence>
<comment type="similarity">
    <text evidence="7">Belongs to the binding-protein-dependent transport system permease family.</text>
</comment>
<gene>
    <name evidence="9" type="ORF">CTER_0407</name>
</gene>